<proteinExistence type="predicted"/>
<dbReference type="EMBL" id="CP099464">
    <property type="protein sequence ID" value="UUO14542.1"/>
    <property type="molecule type" value="Genomic_DNA"/>
</dbReference>
<dbReference type="Proteomes" id="UP001057561">
    <property type="component" value="Chromosome"/>
</dbReference>
<evidence type="ECO:0000313" key="2">
    <source>
        <dbReference type="Proteomes" id="UP001057561"/>
    </source>
</evidence>
<dbReference type="RefSeq" id="WP_257120851.1">
    <property type="nucleotide sequence ID" value="NZ_CP099464.1"/>
</dbReference>
<accession>A0ABY5LRH5</accession>
<gene>
    <name evidence="1" type="ORF">NG743_21305</name>
</gene>
<keyword evidence="2" id="KW-1185">Reference proteome</keyword>
<evidence type="ECO:0000313" key="1">
    <source>
        <dbReference type="EMBL" id="UUO14542.1"/>
    </source>
</evidence>
<protein>
    <submittedName>
        <fullName evidence="1">Uncharacterized protein</fullName>
    </submittedName>
</protein>
<name>A0ABY5LRH5_9CYAN</name>
<organism evidence="1 2">
    <name type="scientific">Dolichospermum heterosporum TAC447</name>
    <dbReference type="NCBI Taxonomy" id="747523"/>
    <lineage>
        <taxon>Bacteria</taxon>
        <taxon>Bacillati</taxon>
        <taxon>Cyanobacteriota</taxon>
        <taxon>Cyanophyceae</taxon>
        <taxon>Nostocales</taxon>
        <taxon>Aphanizomenonaceae</taxon>
        <taxon>Dolichospermum</taxon>
        <taxon>Dolichospermum heterosporum</taxon>
    </lineage>
</organism>
<reference evidence="1" key="1">
    <citation type="submission" date="2022-06" db="EMBL/GenBank/DDBJ databases">
        <title>Nostosin G and Spiroidesin B from the Cyanobacterium Dolichospermum sp. NIES-1697.</title>
        <authorList>
            <person name="Phan C.-S."/>
            <person name="Mehjabin J.J."/>
            <person name="Anas A.R.J."/>
            <person name="Hayasaka M."/>
            <person name="Onoki R."/>
            <person name="Wang J."/>
            <person name="Umezawa T."/>
            <person name="Washio K."/>
            <person name="Morikawa M."/>
            <person name="Okino T."/>
        </authorList>
    </citation>
    <scope>NUCLEOTIDE SEQUENCE</scope>
    <source>
        <strain evidence="1">NIES-1697</strain>
    </source>
</reference>
<sequence length="87" mass="10021">MLDLIFSTFLIAQAEPPEPQWIQVNETATMTQFYDANSFRGRKNYRTVTMLVTSKVGESPVYPTFYIECKSKNKALITNIYKGDMKV</sequence>